<comment type="caution">
    <text evidence="1">The sequence shown here is derived from an EMBL/GenBank/DDBJ whole genome shotgun (WGS) entry which is preliminary data.</text>
</comment>
<keyword evidence="2" id="KW-1185">Reference proteome</keyword>
<gene>
    <name evidence="1" type="ORF">A2U01_0003359</name>
</gene>
<evidence type="ECO:0000313" key="1">
    <source>
        <dbReference type="EMBL" id="MCH82550.1"/>
    </source>
</evidence>
<dbReference type="EMBL" id="LXQA010003840">
    <property type="protein sequence ID" value="MCH82550.1"/>
    <property type="molecule type" value="Genomic_DNA"/>
</dbReference>
<dbReference type="Proteomes" id="UP000265520">
    <property type="component" value="Unassembled WGS sequence"/>
</dbReference>
<reference evidence="1 2" key="1">
    <citation type="journal article" date="2018" name="Front. Plant Sci.">
        <title>Red Clover (Trifolium pratense) and Zigzag Clover (T. medium) - A Picture of Genomic Similarities and Differences.</title>
        <authorList>
            <person name="Dluhosova J."/>
            <person name="Istvanek J."/>
            <person name="Nedelnik J."/>
            <person name="Repkova J."/>
        </authorList>
    </citation>
    <scope>NUCLEOTIDE SEQUENCE [LARGE SCALE GENOMIC DNA]</scope>
    <source>
        <strain evidence="2">cv. 10/8</strain>
        <tissue evidence="1">Leaf</tissue>
    </source>
</reference>
<sequence length="78" mass="8533">MSFNSATVMVSHRSSPISNMAAPFIADLKHDGTIKFFVMVLQLVPLNPPPKRRPAAMKFRPNYRGLSLGAGDNNNFGS</sequence>
<protein>
    <submittedName>
        <fullName evidence="1">Uncharacterized protein</fullName>
    </submittedName>
</protein>
<evidence type="ECO:0000313" key="2">
    <source>
        <dbReference type="Proteomes" id="UP000265520"/>
    </source>
</evidence>
<organism evidence="1 2">
    <name type="scientific">Trifolium medium</name>
    <dbReference type="NCBI Taxonomy" id="97028"/>
    <lineage>
        <taxon>Eukaryota</taxon>
        <taxon>Viridiplantae</taxon>
        <taxon>Streptophyta</taxon>
        <taxon>Embryophyta</taxon>
        <taxon>Tracheophyta</taxon>
        <taxon>Spermatophyta</taxon>
        <taxon>Magnoliopsida</taxon>
        <taxon>eudicotyledons</taxon>
        <taxon>Gunneridae</taxon>
        <taxon>Pentapetalae</taxon>
        <taxon>rosids</taxon>
        <taxon>fabids</taxon>
        <taxon>Fabales</taxon>
        <taxon>Fabaceae</taxon>
        <taxon>Papilionoideae</taxon>
        <taxon>50 kb inversion clade</taxon>
        <taxon>NPAAA clade</taxon>
        <taxon>Hologalegina</taxon>
        <taxon>IRL clade</taxon>
        <taxon>Trifolieae</taxon>
        <taxon>Trifolium</taxon>
    </lineage>
</organism>
<dbReference type="AlphaFoldDB" id="A0A392M590"/>
<name>A0A392M590_9FABA</name>
<proteinExistence type="predicted"/>
<accession>A0A392M590</accession>